<keyword evidence="2" id="KW-0732">Signal</keyword>
<keyword evidence="6" id="KW-0614">Plasmid</keyword>
<comment type="similarity">
    <text evidence="1 2">Belongs to the OprB family.</text>
</comment>
<keyword evidence="3" id="KW-0175">Coiled coil</keyword>
<dbReference type="EMBL" id="CP003654">
    <property type="protein sequence ID" value="AFZ38204.1"/>
    <property type="molecule type" value="Genomic_DNA"/>
</dbReference>
<evidence type="ECO:0000313" key="6">
    <source>
        <dbReference type="EMBL" id="AFZ38204.1"/>
    </source>
</evidence>
<feature type="region of interest" description="Disordered" evidence="4">
    <location>
        <begin position="33"/>
        <end position="54"/>
    </location>
</feature>
<sequence length="555" mass="60620">MVQLSWSNLRSISAIFATAFLFGQNSASAQIQPNASISTSEQRNPAQAQPGNNSETLIENIRQYSNLETSNTESMSQVTNVNQLRDVSPTDWAYEALRSLVDRYGCIAGFPNQTYRGSQPLTRYEFAAGLNSCLNQIERLIASNESVSQEDLESMQRLAQEFEAELATLGGRVDEIESRTAVLEDNQFSTTTKLNGTVIFNAGGAFGSELQADSDVALEDEFTLSYRTRLNFDTSFMGEDRLRVRLQAGNFNSFADATGTDMARLAFDDSSENSIEINDLSYRFPLGDNIRIWLGANGTDLNDFGDIHNPYLESTDTGSLNRFFNYNPFIFRTGAQQAIGANVKFTDSLGLDLAYLTGDAEEPSETNGLFNGDYTAIGQLNWKPIESLSLGLAGGYSYYPGDDVNLSGSTGSSIARQPFGEIPTSAIRAGVQGSWEINSKLNLAAWGGYINAEAKDDFRDGDNADLWNWVASLSLLDLGKEGAIFTVAGGMPPKATDVDGGTADLDTSYIIEAQYKFPLSENILITPGAYVILNPNHNENNDSIWVGAIRTNFSF</sequence>
<dbReference type="AlphaFoldDB" id="K9Y1J8"/>
<dbReference type="PANTHER" id="PTHR43308">
    <property type="entry name" value="OUTER MEMBRANE PROTEIN ALPHA-RELATED"/>
    <property type="match status" value="1"/>
</dbReference>
<feature type="signal peptide" evidence="2">
    <location>
        <begin position="1"/>
        <end position="29"/>
    </location>
</feature>
<dbReference type="HOGENOM" id="CLU_018575_1_0_3"/>
<gene>
    <name evidence="6" type="ordered locus">Sta7437_4766</name>
</gene>
<dbReference type="OrthoDB" id="580845at2"/>
<feature type="domain" description="SLH" evidence="5">
    <location>
        <begin position="80"/>
        <end position="144"/>
    </location>
</feature>
<dbReference type="NCBIfam" id="NF033921">
    <property type="entry name" value="por_somb"/>
    <property type="match status" value="1"/>
</dbReference>
<dbReference type="KEGG" id="scs:Sta7437_4766"/>
<dbReference type="Gene3D" id="2.40.160.180">
    <property type="entry name" value="Carbohydrate-selective porin OprB"/>
    <property type="match status" value="1"/>
</dbReference>
<geneLocation type="plasmid" evidence="6 7">
    <name>pSTA7437.01</name>
</geneLocation>
<protein>
    <submittedName>
        <fullName evidence="6">Cyanobacterial porin</fullName>
    </submittedName>
</protein>
<dbReference type="InterPro" id="IPR047684">
    <property type="entry name" value="Por_som-like"/>
</dbReference>
<dbReference type="InterPro" id="IPR007049">
    <property type="entry name" value="Carb-sel_porin_OprB"/>
</dbReference>
<dbReference type="PROSITE" id="PS51272">
    <property type="entry name" value="SLH"/>
    <property type="match status" value="1"/>
</dbReference>
<feature type="chain" id="PRO_5003938694" evidence="2">
    <location>
        <begin position="30"/>
        <end position="555"/>
    </location>
</feature>
<accession>K9Y1J8</accession>
<proteinExistence type="inferred from homology"/>
<evidence type="ECO:0000256" key="2">
    <source>
        <dbReference type="RuleBase" id="RU363072"/>
    </source>
</evidence>
<dbReference type="PANTHER" id="PTHR43308:SF1">
    <property type="entry name" value="OUTER MEMBRANE PROTEIN ALPHA"/>
    <property type="match status" value="1"/>
</dbReference>
<dbReference type="InterPro" id="IPR051465">
    <property type="entry name" value="Cell_Envelope_Struct_Comp"/>
</dbReference>
<dbReference type="Pfam" id="PF00395">
    <property type="entry name" value="SLH"/>
    <property type="match status" value="1"/>
</dbReference>
<dbReference type="RefSeq" id="WP_015212107.1">
    <property type="nucleotide sequence ID" value="NC_019765.1"/>
</dbReference>
<dbReference type="InterPro" id="IPR001119">
    <property type="entry name" value="SLH_dom"/>
</dbReference>
<dbReference type="GO" id="GO:0016020">
    <property type="term" value="C:membrane"/>
    <property type="evidence" value="ECO:0007669"/>
    <property type="project" value="InterPro"/>
</dbReference>
<evidence type="ECO:0000256" key="4">
    <source>
        <dbReference type="SAM" id="MobiDB-lite"/>
    </source>
</evidence>
<reference evidence="7" key="1">
    <citation type="journal article" date="2013" name="Proc. Natl. Acad. Sci. U.S.A.">
        <title>Improving the coverage of the cyanobacterial phylum using diversity-driven genome sequencing.</title>
        <authorList>
            <person name="Shih P.M."/>
            <person name="Wu D."/>
            <person name="Latifi A."/>
            <person name="Axen S.D."/>
            <person name="Fewer D.P."/>
            <person name="Talla E."/>
            <person name="Calteau A."/>
            <person name="Cai F."/>
            <person name="Tandeau de Marsac N."/>
            <person name="Rippka R."/>
            <person name="Herdman M."/>
            <person name="Sivonen K."/>
            <person name="Coursin T."/>
            <person name="Laurent T."/>
            <person name="Goodwin L."/>
            <person name="Nolan M."/>
            <person name="Davenport K.W."/>
            <person name="Han C.S."/>
            <person name="Rubin E.M."/>
            <person name="Eisen J.A."/>
            <person name="Woyke T."/>
            <person name="Gugger M."/>
            <person name="Kerfeld C.A."/>
        </authorList>
    </citation>
    <scope>NUCLEOTIDE SEQUENCE [LARGE SCALE GENOMIC DNA]</scope>
    <source>
        <strain evidence="7">ATCC 29371 / PCC 7437</strain>
        <plasmid evidence="7">Plasmid pSTA7437.01</plasmid>
    </source>
</reference>
<dbReference type="Proteomes" id="UP000010473">
    <property type="component" value="Plasmid pSTA7437.01"/>
</dbReference>
<evidence type="ECO:0000259" key="5">
    <source>
        <dbReference type="PROSITE" id="PS51272"/>
    </source>
</evidence>
<dbReference type="GO" id="GO:0015288">
    <property type="term" value="F:porin activity"/>
    <property type="evidence" value="ECO:0007669"/>
    <property type="project" value="InterPro"/>
</dbReference>
<keyword evidence="7" id="KW-1185">Reference proteome</keyword>
<dbReference type="PATRIC" id="fig|111780.3.peg.4925"/>
<evidence type="ECO:0000313" key="7">
    <source>
        <dbReference type="Proteomes" id="UP000010473"/>
    </source>
</evidence>
<name>K9Y1J8_STAC7</name>
<evidence type="ECO:0000256" key="1">
    <source>
        <dbReference type="ARBA" id="ARBA00008769"/>
    </source>
</evidence>
<organism evidence="6 7">
    <name type="scientific">Stanieria cyanosphaera (strain ATCC 29371 / PCC 7437)</name>
    <dbReference type="NCBI Taxonomy" id="111780"/>
    <lineage>
        <taxon>Bacteria</taxon>
        <taxon>Bacillati</taxon>
        <taxon>Cyanobacteriota</taxon>
        <taxon>Cyanophyceae</taxon>
        <taxon>Pleurocapsales</taxon>
        <taxon>Dermocarpellaceae</taxon>
        <taxon>Stanieria</taxon>
    </lineage>
</organism>
<dbReference type="Pfam" id="PF04966">
    <property type="entry name" value="OprB"/>
    <property type="match status" value="1"/>
</dbReference>
<feature type="coiled-coil region" evidence="3">
    <location>
        <begin position="152"/>
        <end position="179"/>
    </location>
</feature>
<dbReference type="GO" id="GO:0008643">
    <property type="term" value="P:carbohydrate transport"/>
    <property type="evidence" value="ECO:0007669"/>
    <property type="project" value="InterPro"/>
</dbReference>
<dbReference type="InterPro" id="IPR038673">
    <property type="entry name" value="OprB_sf"/>
</dbReference>
<evidence type="ECO:0000256" key="3">
    <source>
        <dbReference type="SAM" id="Coils"/>
    </source>
</evidence>